<comment type="pathway">
    <text evidence="1">Secondary metabolite biosynthesis.</text>
</comment>
<comment type="similarity">
    <text evidence="2">Belongs to the terpene cyclase/mutase family.</text>
</comment>
<evidence type="ECO:0000313" key="6">
    <source>
        <dbReference type="EMBL" id="CAG7651068.1"/>
    </source>
</evidence>
<dbReference type="EMBL" id="CAJVAS010000057">
    <property type="protein sequence ID" value="CAG7651068.1"/>
    <property type="molecule type" value="Genomic_DNA"/>
</dbReference>
<keyword evidence="3" id="KW-0413">Isomerase</keyword>
<evidence type="ECO:0000313" key="7">
    <source>
        <dbReference type="Proteomes" id="UP000693672"/>
    </source>
</evidence>
<keyword evidence="6" id="KW-0456">Lyase</keyword>
<dbReference type="GO" id="GO:0016829">
    <property type="term" value="F:lyase activity"/>
    <property type="evidence" value="ECO:0007669"/>
    <property type="project" value="UniProtKB-KW"/>
</dbReference>
<organism evidence="6 7">
    <name type="scientific">Paenibacillus solanacearum</name>
    <dbReference type="NCBI Taxonomy" id="2048548"/>
    <lineage>
        <taxon>Bacteria</taxon>
        <taxon>Bacillati</taxon>
        <taxon>Bacillota</taxon>
        <taxon>Bacilli</taxon>
        <taxon>Bacillales</taxon>
        <taxon>Paenibacillaceae</taxon>
        <taxon>Paenibacillus</taxon>
    </lineage>
</organism>
<sequence length="637" mass="69819">MRSTLARADQAVEQLVRELISRQAADGSWRFGVETGVSIDAYLIILLRTLHMDDVHLISGLSSRLLSKQETNGAWKWHADEPEGHLSATVEAYCALLYSGTIDRSDERMARARQFIVSRGGLRRVSGLLTKVMLAVTGHYPWPTLLRVPPELMLLPESLPLHFNSFSAPARVHLAPVIILSDRRYRIQPAGAPDLSDLLLPRHDRGNSPEAPDSGGTRLFESLLKEAAGVIGKLTTLPKEARKLGLQRAERYMLDRIEPDGLVYNYASATILMIYALLALRYPPDHPAIVRAIQGLKTLVLVRDGLPQVPNFDSTVWDTALIADALQQAGASPSDLPIAKACDYLLSRQHTRSGDWAKSAKRAIPGGWGFSDHNTMNPDVDDTAAALRALSPARGTHALAPQAVDRGLQWMLSMQNADGGWPAFERGKDHALLAMLPIDGADAVAVDPSTADLTGRALEYLGRSGLTWGHPLVKRGVEWLLAHQEQDGSWYGRWGVCYLYGTWAALTGMRSVGVPPSHASVQRAARFVLDAQNADSGWGESCFSDQRRQYVPLGASTPAQTAWALDALVAVFDKPTTEMERGVDALIGTLSRNDWTASYPTGAGLPGDLYIRYSSYNRMWPLIALAHYRRKYGETGG</sequence>
<dbReference type="EC" id="4.2.1.137" evidence="6"/>
<evidence type="ECO:0000259" key="5">
    <source>
        <dbReference type="Pfam" id="PF13249"/>
    </source>
</evidence>
<accession>A0A916KA82</accession>
<dbReference type="SFLD" id="SFLDG01016">
    <property type="entry name" value="Prenyltransferase_Like_2"/>
    <property type="match status" value="1"/>
</dbReference>
<dbReference type="GO" id="GO:0016104">
    <property type="term" value="P:triterpenoid biosynthetic process"/>
    <property type="evidence" value="ECO:0007669"/>
    <property type="project" value="InterPro"/>
</dbReference>
<dbReference type="InterPro" id="IPR006400">
    <property type="entry name" value="Hopene-cyclase"/>
</dbReference>
<evidence type="ECO:0000256" key="1">
    <source>
        <dbReference type="ARBA" id="ARBA00005179"/>
    </source>
</evidence>
<dbReference type="InterPro" id="IPR032696">
    <property type="entry name" value="SQ_cyclase_C"/>
</dbReference>
<proteinExistence type="inferred from homology"/>
<evidence type="ECO:0000256" key="3">
    <source>
        <dbReference type="ARBA" id="ARBA00023235"/>
    </source>
</evidence>
<comment type="caution">
    <text evidence="6">The sequence shown here is derived from an EMBL/GenBank/DDBJ whole genome shotgun (WGS) entry which is preliminary data.</text>
</comment>
<name>A0A916KA82_9BACL</name>
<dbReference type="PANTHER" id="PTHR11764:SF20">
    <property type="entry name" value="LANOSTEROL SYNTHASE"/>
    <property type="match status" value="1"/>
</dbReference>
<dbReference type="Proteomes" id="UP000693672">
    <property type="component" value="Unassembled WGS sequence"/>
</dbReference>
<dbReference type="Pfam" id="PF13243">
    <property type="entry name" value="SQHop_cyclase_C"/>
    <property type="match status" value="1"/>
</dbReference>
<dbReference type="GO" id="GO:0016866">
    <property type="term" value="F:intramolecular transferase activity"/>
    <property type="evidence" value="ECO:0007669"/>
    <property type="project" value="InterPro"/>
</dbReference>
<dbReference type="InterPro" id="IPR018333">
    <property type="entry name" value="Squalene_cyclase"/>
</dbReference>
<dbReference type="InterPro" id="IPR002365">
    <property type="entry name" value="Terpene_synthase_CS"/>
</dbReference>
<reference evidence="6" key="1">
    <citation type="submission" date="2021-06" db="EMBL/GenBank/DDBJ databases">
        <authorList>
            <person name="Criscuolo A."/>
        </authorList>
    </citation>
    <scope>NUCLEOTIDE SEQUENCE</scope>
    <source>
        <strain evidence="6">CIP111600</strain>
    </source>
</reference>
<dbReference type="NCBIfam" id="TIGR01507">
    <property type="entry name" value="hopene_cyclase"/>
    <property type="match status" value="1"/>
</dbReference>
<feature type="domain" description="Squalene cyclase N-terminal" evidence="5">
    <location>
        <begin position="14"/>
        <end position="302"/>
    </location>
</feature>
<dbReference type="InterPro" id="IPR032697">
    <property type="entry name" value="SQ_cyclase_N"/>
</dbReference>
<evidence type="ECO:0000259" key="4">
    <source>
        <dbReference type="Pfam" id="PF13243"/>
    </source>
</evidence>
<dbReference type="NCBIfam" id="TIGR01787">
    <property type="entry name" value="squalene_cyclas"/>
    <property type="match status" value="1"/>
</dbReference>
<dbReference type="RefSeq" id="WP_218095893.1">
    <property type="nucleotide sequence ID" value="NZ_CAJVAS010000057.1"/>
</dbReference>
<feature type="domain" description="Squalene cyclase C-terminal" evidence="4">
    <location>
        <begin position="314"/>
        <end position="630"/>
    </location>
</feature>
<dbReference type="Pfam" id="PF13249">
    <property type="entry name" value="SQHop_cyclase_N"/>
    <property type="match status" value="1"/>
</dbReference>
<dbReference type="AlphaFoldDB" id="A0A916KA82"/>
<gene>
    <name evidence="6" type="primary">sqhC</name>
    <name evidence="6" type="ORF">PAESOLCIP111_06239</name>
</gene>
<dbReference type="GO" id="GO:0005811">
    <property type="term" value="C:lipid droplet"/>
    <property type="evidence" value="ECO:0007669"/>
    <property type="project" value="InterPro"/>
</dbReference>
<evidence type="ECO:0000256" key="2">
    <source>
        <dbReference type="ARBA" id="ARBA00009755"/>
    </source>
</evidence>
<keyword evidence="7" id="KW-1185">Reference proteome</keyword>
<dbReference type="PANTHER" id="PTHR11764">
    <property type="entry name" value="TERPENE CYCLASE/MUTASE FAMILY MEMBER"/>
    <property type="match status" value="1"/>
</dbReference>
<protein>
    <submittedName>
        <fullName evidence="6">Sporulenol synthase</fullName>
        <ecNumber evidence="6">4.2.1.137</ecNumber>
    </submittedName>
</protein>
<dbReference type="PROSITE" id="PS01074">
    <property type="entry name" value="TERPENE_SYNTHASES"/>
    <property type="match status" value="1"/>
</dbReference>